<dbReference type="Proteomes" id="UP000692954">
    <property type="component" value="Unassembled WGS sequence"/>
</dbReference>
<comment type="caution">
    <text evidence="1">The sequence shown here is derived from an EMBL/GenBank/DDBJ whole genome shotgun (WGS) entry which is preliminary data.</text>
</comment>
<protein>
    <submittedName>
        <fullName evidence="1">Uncharacterized protein</fullName>
    </submittedName>
</protein>
<evidence type="ECO:0000313" key="2">
    <source>
        <dbReference type="Proteomes" id="UP000692954"/>
    </source>
</evidence>
<keyword evidence="2" id="KW-1185">Reference proteome</keyword>
<accession>A0A8S1KJV4</accession>
<organism evidence="1 2">
    <name type="scientific">Paramecium sonneborni</name>
    <dbReference type="NCBI Taxonomy" id="65129"/>
    <lineage>
        <taxon>Eukaryota</taxon>
        <taxon>Sar</taxon>
        <taxon>Alveolata</taxon>
        <taxon>Ciliophora</taxon>
        <taxon>Intramacronucleata</taxon>
        <taxon>Oligohymenophorea</taxon>
        <taxon>Peniculida</taxon>
        <taxon>Parameciidae</taxon>
        <taxon>Paramecium</taxon>
    </lineage>
</organism>
<dbReference type="AlphaFoldDB" id="A0A8S1KJV4"/>
<evidence type="ECO:0000313" key="1">
    <source>
        <dbReference type="EMBL" id="CAD8055027.1"/>
    </source>
</evidence>
<name>A0A8S1KJV4_9CILI</name>
<gene>
    <name evidence="1" type="ORF">PSON_ATCC_30995.1.T0090001</name>
</gene>
<sequence length="91" mass="10795">MEKLALNFQLQSKMLFYSKEYFQQVSPNTLSSIKAIISVQVQLLKNDYLDDNRDLKILERELEESQGVARLREEIGRINQIKNQQIDLFIY</sequence>
<dbReference type="EMBL" id="CAJJDN010000009">
    <property type="protein sequence ID" value="CAD8055027.1"/>
    <property type="molecule type" value="Genomic_DNA"/>
</dbReference>
<reference evidence="1" key="1">
    <citation type="submission" date="2021-01" db="EMBL/GenBank/DDBJ databases">
        <authorList>
            <consortium name="Genoscope - CEA"/>
            <person name="William W."/>
        </authorList>
    </citation>
    <scope>NUCLEOTIDE SEQUENCE</scope>
</reference>
<proteinExistence type="predicted"/>